<evidence type="ECO:0000256" key="1">
    <source>
        <dbReference type="ARBA" id="ARBA00007613"/>
    </source>
</evidence>
<dbReference type="OrthoDB" id="712316at2"/>
<dbReference type="Pfam" id="PF02321">
    <property type="entry name" value="OEP"/>
    <property type="match status" value="1"/>
</dbReference>
<evidence type="ECO:0000313" key="3">
    <source>
        <dbReference type="Proteomes" id="UP000266292"/>
    </source>
</evidence>
<dbReference type="AlphaFoldDB" id="A0A1X9YXS9"/>
<reference evidence="3" key="1">
    <citation type="submission" date="2017-05" db="EMBL/GenBank/DDBJ databases">
        <authorList>
            <person name="Ray J."/>
            <person name="Price M."/>
            <person name="Deutschbauer A."/>
        </authorList>
    </citation>
    <scope>NUCLEOTIDE SEQUENCE [LARGE SCALE GENOMIC DNA]</scope>
    <source>
        <strain evidence="3">DSM 19842</strain>
    </source>
</reference>
<evidence type="ECO:0000313" key="2">
    <source>
        <dbReference type="EMBL" id="ARS37554.1"/>
    </source>
</evidence>
<evidence type="ECO:0008006" key="4">
    <source>
        <dbReference type="Google" id="ProtNLM"/>
    </source>
</evidence>
<dbReference type="EMBL" id="CP021235">
    <property type="protein sequence ID" value="ARS37554.1"/>
    <property type="molecule type" value="Genomic_DNA"/>
</dbReference>
<sequence length="442" mass="49411">MGQKDKRYNNAARWISLSLLLSGCVSTSEFDRTYINQNIEAQASFNVGQPTAPGQLTLPQTVNMQDGLSQAEAVSTALFNNAQFQADLMRISIAQADLIEAGQLPNPLLNVIFPTGTDVLKGTLNFSMDVLWQRPNRIKASRLETERTAENLVALGMRLIRDVSLAYIEYTFAQQRAVVGAESSRLRSEMASITRKSYLAGDLSQMESAIANADSLRAFDDRLQFAMQEQLRKARLYYLMGVDSINSMQLQPLPASTYPRMQLNELMPVALSARPEVRAAALAIESKAKSLGWEKAKVVSFIGILNARREHDGKLALGPGFQMPLPVFNFNRGRIMRARAEMEQAAYLYVEAKRQVQLEVQEALAQYQAARQTADLWQLNRQPILNTADQARKAFEAGEVSYFFYLQTVLQVTDVQLRIVDADAALRRAAVQLNYALGRQML</sequence>
<dbReference type="STRING" id="709015.GCA_000472485_04071"/>
<dbReference type="Gene3D" id="1.20.1600.10">
    <property type="entry name" value="Outer membrane efflux proteins (OEP)"/>
    <property type="match status" value="1"/>
</dbReference>
<keyword evidence="3" id="KW-1185">Reference proteome</keyword>
<dbReference type="PANTHER" id="PTHR30203:SF24">
    <property type="entry name" value="BLR4935 PROTEIN"/>
    <property type="match status" value="1"/>
</dbReference>
<dbReference type="PANTHER" id="PTHR30203">
    <property type="entry name" value="OUTER MEMBRANE CATION EFFLUX PROTEIN"/>
    <property type="match status" value="1"/>
</dbReference>
<accession>A0A1X9YXS9</accession>
<dbReference type="PROSITE" id="PS51257">
    <property type="entry name" value="PROKAR_LIPOPROTEIN"/>
    <property type="match status" value="1"/>
</dbReference>
<comment type="similarity">
    <text evidence="1">Belongs to the outer membrane factor (OMF) (TC 1.B.17) family.</text>
</comment>
<gene>
    <name evidence="2" type="ORF">CA264_20170</name>
</gene>
<protein>
    <recommendedName>
        <fullName evidence="4">Transporter</fullName>
    </recommendedName>
</protein>
<dbReference type="InterPro" id="IPR003423">
    <property type="entry name" value="OMP_efflux"/>
</dbReference>
<dbReference type="SUPFAM" id="SSF56954">
    <property type="entry name" value="Outer membrane efflux proteins (OEP)"/>
    <property type="match status" value="1"/>
</dbReference>
<dbReference type="GO" id="GO:0015562">
    <property type="term" value="F:efflux transmembrane transporter activity"/>
    <property type="evidence" value="ECO:0007669"/>
    <property type="project" value="InterPro"/>
</dbReference>
<proteinExistence type="inferred from homology"/>
<name>A0A1X9YXS9_9BACT</name>
<dbReference type="Proteomes" id="UP000266292">
    <property type="component" value="Chromosome"/>
</dbReference>
<organism evidence="2 3">
    <name type="scientific">Pontibacter actiniarum</name>
    <dbReference type="NCBI Taxonomy" id="323450"/>
    <lineage>
        <taxon>Bacteria</taxon>
        <taxon>Pseudomonadati</taxon>
        <taxon>Bacteroidota</taxon>
        <taxon>Cytophagia</taxon>
        <taxon>Cytophagales</taxon>
        <taxon>Hymenobacteraceae</taxon>
        <taxon>Pontibacter</taxon>
    </lineage>
</organism>
<dbReference type="InterPro" id="IPR010131">
    <property type="entry name" value="MdtP/NodT-like"/>
</dbReference>
<dbReference type="KEGG" id="pact:CA264_20170"/>